<gene>
    <name evidence="7" type="ORF">LSAT_V11C300146070</name>
</gene>
<keyword evidence="8" id="KW-1185">Reference proteome</keyword>
<dbReference type="EMBL" id="NBSK02000003">
    <property type="protein sequence ID" value="KAJ0217568.1"/>
    <property type="molecule type" value="Genomic_DNA"/>
</dbReference>
<sequence length="210" mass="23424">MKAEGAVWLAVDKELKRLVVETTSNQYKNVRPDYLKNIWKVINMKYASEVEEQIIYLEPHDTTMVIDFCMHLLQLYSSHIIGKDLDAFTAAIVVSIAFSFIPALLVVAIMKMSSSDNNGLPCSSINRFPLSEDDLPHVDQGERMFPSSSNGGTRNHASPILPPPPPSVTLLKSCFLQSEKYEVTQALLACKHQDSNSVCAHVLKMKSNID</sequence>
<dbReference type="Proteomes" id="UP000235145">
    <property type="component" value="Unassembled WGS sequence"/>
</dbReference>
<keyword evidence="6" id="KW-0812">Transmembrane</keyword>
<evidence type="ECO:0000256" key="3">
    <source>
        <dbReference type="ARBA" id="ARBA00022723"/>
    </source>
</evidence>
<dbReference type="EC" id="1.15.1.1" evidence="2"/>
<dbReference type="GO" id="GO:0004784">
    <property type="term" value="F:superoxide dismutase activity"/>
    <property type="evidence" value="ECO:0007669"/>
    <property type="project" value="UniProtKB-EC"/>
</dbReference>
<name>A0A9R1W817_LACSA</name>
<keyword evidence="6" id="KW-1133">Transmembrane helix</keyword>
<feature type="compositionally biased region" description="Polar residues" evidence="5">
    <location>
        <begin position="146"/>
        <end position="156"/>
    </location>
</feature>
<dbReference type="PANTHER" id="PTHR11404">
    <property type="entry name" value="SUPEROXIDE DISMUTASE 2"/>
    <property type="match status" value="1"/>
</dbReference>
<dbReference type="GO" id="GO:0046872">
    <property type="term" value="F:metal ion binding"/>
    <property type="evidence" value="ECO:0007669"/>
    <property type="project" value="UniProtKB-KW"/>
</dbReference>
<protein>
    <recommendedName>
        <fullName evidence="2">superoxide dismutase</fullName>
        <ecNumber evidence="2">1.15.1.1</ecNumber>
    </recommendedName>
</protein>
<keyword evidence="6" id="KW-0472">Membrane</keyword>
<comment type="similarity">
    <text evidence="1">Belongs to the iron/manganese superoxide dismutase family.</text>
</comment>
<evidence type="ECO:0000313" key="8">
    <source>
        <dbReference type="Proteomes" id="UP000235145"/>
    </source>
</evidence>
<evidence type="ECO:0000313" key="7">
    <source>
        <dbReference type="EMBL" id="KAJ0217568.1"/>
    </source>
</evidence>
<dbReference type="InterPro" id="IPR036314">
    <property type="entry name" value="SOD_C_sf"/>
</dbReference>
<accession>A0A9R1W817</accession>
<evidence type="ECO:0000256" key="6">
    <source>
        <dbReference type="SAM" id="Phobius"/>
    </source>
</evidence>
<proteinExistence type="inferred from homology"/>
<reference evidence="7 8" key="1">
    <citation type="journal article" date="2017" name="Nat. Commun.">
        <title>Genome assembly with in vitro proximity ligation data and whole-genome triplication in lettuce.</title>
        <authorList>
            <person name="Reyes-Chin-Wo S."/>
            <person name="Wang Z."/>
            <person name="Yang X."/>
            <person name="Kozik A."/>
            <person name="Arikit S."/>
            <person name="Song C."/>
            <person name="Xia L."/>
            <person name="Froenicke L."/>
            <person name="Lavelle D.O."/>
            <person name="Truco M.J."/>
            <person name="Xia R."/>
            <person name="Zhu S."/>
            <person name="Xu C."/>
            <person name="Xu H."/>
            <person name="Xu X."/>
            <person name="Cox K."/>
            <person name="Korf I."/>
            <person name="Meyers B.C."/>
            <person name="Michelmore R.W."/>
        </authorList>
    </citation>
    <scope>NUCLEOTIDE SEQUENCE [LARGE SCALE GENOMIC DNA]</scope>
    <source>
        <strain evidence="8">cv. Salinas</strain>
        <tissue evidence="7">Seedlings</tissue>
    </source>
</reference>
<comment type="caution">
    <text evidence="7">The sequence shown here is derived from an EMBL/GenBank/DDBJ whole genome shotgun (WGS) entry which is preliminary data.</text>
</comment>
<evidence type="ECO:0000256" key="1">
    <source>
        <dbReference type="ARBA" id="ARBA00008714"/>
    </source>
</evidence>
<dbReference type="PANTHER" id="PTHR11404:SF6">
    <property type="entry name" value="SUPEROXIDE DISMUTASE [MN], MITOCHONDRIAL"/>
    <property type="match status" value="1"/>
</dbReference>
<keyword evidence="4" id="KW-0560">Oxidoreductase</keyword>
<feature type="region of interest" description="Disordered" evidence="5">
    <location>
        <begin position="140"/>
        <end position="164"/>
    </location>
</feature>
<evidence type="ECO:0000256" key="4">
    <source>
        <dbReference type="ARBA" id="ARBA00023002"/>
    </source>
</evidence>
<evidence type="ECO:0000256" key="2">
    <source>
        <dbReference type="ARBA" id="ARBA00012682"/>
    </source>
</evidence>
<feature type="transmembrane region" description="Helical" evidence="6">
    <location>
        <begin position="87"/>
        <end position="110"/>
    </location>
</feature>
<evidence type="ECO:0000256" key="5">
    <source>
        <dbReference type="SAM" id="MobiDB-lite"/>
    </source>
</evidence>
<dbReference type="InterPro" id="IPR050265">
    <property type="entry name" value="Fe/Mn_Superoxide_Dismutase"/>
</dbReference>
<keyword evidence="3" id="KW-0479">Metal-binding</keyword>
<dbReference type="AlphaFoldDB" id="A0A9R1W817"/>
<organism evidence="7 8">
    <name type="scientific">Lactuca sativa</name>
    <name type="common">Garden lettuce</name>
    <dbReference type="NCBI Taxonomy" id="4236"/>
    <lineage>
        <taxon>Eukaryota</taxon>
        <taxon>Viridiplantae</taxon>
        <taxon>Streptophyta</taxon>
        <taxon>Embryophyta</taxon>
        <taxon>Tracheophyta</taxon>
        <taxon>Spermatophyta</taxon>
        <taxon>Magnoliopsida</taxon>
        <taxon>eudicotyledons</taxon>
        <taxon>Gunneridae</taxon>
        <taxon>Pentapetalae</taxon>
        <taxon>asterids</taxon>
        <taxon>campanulids</taxon>
        <taxon>Asterales</taxon>
        <taxon>Asteraceae</taxon>
        <taxon>Cichorioideae</taxon>
        <taxon>Cichorieae</taxon>
        <taxon>Lactucinae</taxon>
        <taxon>Lactuca</taxon>
    </lineage>
</organism>
<dbReference type="SUPFAM" id="SSF54719">
    <property type="entry name" value="Fe,Mn superoxide dismutase (SOD), C-terminal domain"/>
    <property type="match status" value="1"/>
</dbReference>